<gene>
    <name evidence="2" type="ORF">AWC27_19675</name>
</gene>
<feature type="region of interest" description="Disordered" evidence="1">
    <location>
        <begin position="1"/>
        <end position="25"/>
    </location>
</feature>
<evidence type="ECO:0000313" key="3">
    <source>
        <dbReference type="Proteomes" id="UP000193317"/>
    </source>
</evidence>
<dbReference type="EMBL" id="LQPW01000019">
    <property type="protein sequence ID" value="ORX14161.1"/>
    <property type="molecule type" value="Genomic_DNA"/>
</dbReference>
<comment type="caution">
    <text evidence="2">The sequence shown here is derived from an EMBL/GenBank/DDBJ whole genome shotgun (WGS) entry which is preliminary data.</text>
</comment>
<accession>A0A1X2F6T1</accession>
<sequence length="116" mass="13115">MRGQHTEHYSFTRPNVDKSAPLPVSASEPISGCVNQVFGKSYLVCVAVDSQVPHRLTSRFAHVEDPFELLGLLRNIPTNYLADASDSVDDRFIDNRYSVRPEQRFNVVQIFFVATD</sequence>
<dbReference type="AlphaFoldDB" id="A0A1X2F6T1"/>
<evidence type="ECO:0000256" key="1">
    <source>
        <dbReference type="SAM" id="MobiDB-lite"/>
    </source>
</evidence>
<reference evidence="2 3" key="1">
    <citation type="submission" date="2016-01" db="EMBL/GenBank/DDBJ databases">
        <title>The new phylogeny of the genus Mycobacterium.</title>
        <authorList>
            <person name="Tarcisio F."/>
            <person name="Conor M."/>
            <person name="Antonella G."/>
            <person name="Elisabetta G."/>
            <person name="Giulia F.S."/>
            <person name="Sara T."/>
            <person name="Anna F."/>
            <person name="Clotilde B."/>
            <person name="Roberto B."/>
            <person name="Veronica D.S."/>
            <person name="Fabio R."/>
            <person name="Monica P."/>
            <person name="Olivier J."/>
            <person name="Enrico T."/>
            <person name="Nicola S."/>
        </authorList>
    </citation>
    <scope>NUCLEOTIDE SEQUENCE [LARGE SCALE GENOMIC DNA]</scope>
    <source>
        <strain evidence="2 3">DSM 44166</strain>
    </source>
</reference>
<name>A0A1X2F6T1_MYCSZ</name>
<keyword evidence="3" id="KW-1185">Reference proteome</keyword>
<feature type="compositionally biased region" description="Basic and acidic residues" evidence="1">
    <location>
        <begin position="1"/>
        <end position="10"/>
    </location>
</feature>
<protein>
    <submittedName>
        <fullName evidence="2">Uncharacterized protein</fullName>
    </submittedName>
</protein>
<organism evidence="2 3">
    <name type="scientific">Mycobacterium szulgai</name>
    <dbReference type="NCBI Taxonomy" id="1787"/>
    <lineage>
        <taxon>Bacteria</taxon>
        <taxon>Bacillati</taxon>
        <taxon>Actinomycetota</taxon>
        <taxon>Actinomycetes</taxon>
        <taxon>Mycobacteriales</taxon>
        <taxon>Mycobacteriaceae</taxon>
        <taxon>Mycobacterium</taxon>
    </lineage>
</organism>
<evidence type="ECO:0000313" key="2">
    <source>
        <dbReference type="EMBL" id="ORX14161.1"/>
    </source>
</evidence>
<proteinExistence type="predicted"/>
<dbReference type="Proteomes" id="UP000193317">
    <property type="component" value="Unassembled WGS sequence"/>
</dbReference>